<comment type="similarity">
    <text evidence="4">Belongs to the ubiquitin-conjugating enzyme family.</text>
</comment>
<evidence type="ECO:0000313" key="7">
    <source>
        <dbReference type="EMBL" id="KAK6725850.1"/>
    </source>
</evidence>
<dbReference type="PROSITE" id="PS00183">
    <property type="entry name" value="UBC_1"/>
    <property type="match status" value="1"/>
</dbReference>
<proteinExistence type="inferred from homology"/>
<evidence type="ECO:0000256" key="4">
    <source>
        <dbReference type="RuleBase" id="RU362109"/>
    </source>
</evidence>
<dbReference type="EMBL" id="JAVFWL010000001">
    <property type="protein sequence ID" value="KAK6725850.1"/>
    <property type="molecule type" value="Genomic_DNA"/>
</dbReference>
<evidence type="ECO:0000256" key="2">
    <source>
        <dbReference type="ARBA" id="ARBA00022786"/>
    </source>
</evidence>
<feature type="domain" description="UBC core" evidence="6">
    <location>
        <begin position="117"/>
        <end position="268"/>
    </location>
</feature>
<name>A0ABR1BKX6_NECAM</name>
<feature type="region of interest" description="Disordered" evidence="5">
    <location>
        <begin position="56"/>
        <end position="88"/>
    </location>
</feature>
<feature type="compositionally biased region" description="Polar residues" evidence="5">
    <location>
        <begin position="56"/>
        <end position="66"/>
    </location>
</feature>
<accession>A0ABR1BKX6</accession>
<reference evidence="7 8" key="1">
    <citation type="submission" date="2023-08" db="EMBL/GenBank/DDBJ databases">
        <title>A Necator americanus chromosomal reference genome.</title>
        <authorList>
            <person name="Ilik V."/>
            <person name="Petrzelkova K.J."/>
            <person name="Pardy F."/>
            <person name="Fuh T."/>
            <person name="Niatou-Singa F.S."/>
            <person name="Gouil Q."/>
            <person name="Baker L."/>
            <person name="Ritchie M.E."/>
            <person name="Jex A.R."/>
            <person name="Gazzola D."/>
            <person name="Li H."/>
            <person name="Toshio Fujiwara R."/>
            <person name="Zhan B."/>
            <person name="Aroian R.V."/>
            <person name="Pafco B."/>
            <person name="Schwarz E.M."/>
        </authorList>
    </citation>
    <scope>NUCLEOTIDE SEQUENCE [LARGE SCALE GENOMIC DNA]</scope>
    <source>
        <strain evidence="7 8">Aroian</strain>
        <tissue evidence="7">Whole animal</tissue>
    </source>
</reference>
<protein>
    <recommendedName>
        <fullName evidence="6">UBC core domain-containing protein</fullName>
    </recommendedName>
</protein>
<dbReference type="PROSITE" id="PS50127">
    <property type="entry name" value="UBC_2"/>
    <property type="match status" value="1"/>
</dbReference>
<gene>
    <name evidence="7" type="primary">Necator_chrI.g395</name>
    <name evidence="7" type="ORF">RB195_004274</name>
</gene>
<dbReference type="InterPro" id="IPR023313">
    <property type="entry name" value="UBQ-conjugating_AS"/>
</dbReference>
<dbReference type="SMART" id="SM00212">
    <property type="entry name" value="UBCc"/>
    <property type="match status" value="1"/>
</dbReference>
<keyword evidence="4" id="KW-0067">ATP-binding</keyword>
<feature type="compositionally biased region" description="Pro residues" evidence="5">
    <location>
        <begin position="75"/>
        <end position="87"/>
    </location>
</feature>
<dbReference type="InterPro" id="IPR000608">
    <property type="entry name" value="UBC"/>
</dbReference>
<sequence>MRTTTDAIQAAASILRFVDDSAARTVQPGQGIRGEHGVIASGRVIPMLSVDLDAAHSSNSSHVDNNTSPSTAAPVSPPRTSPRPPTPVRRVLRRKIGVLHSQRAAKRSDIGRDDRTEIITRLLNEEIALQTEAPVGCYASPKGDDLFLWTAVLEGPPGTVYEGGTFFCNIHVTLSYPKTPPKVEFLTRIYHCNVNAQGDVCIDILNDKWNPSMSIKTVLMALTSLMFSCNPDEPLVPSIAKHLIMLLTLAKSPLRNESVNGETMKCDNVISHWDSVALHRLLQILKLKR</sequence>
<keyword evidence="4" id="KW-0547">Nucleotide-binding</keyword>
<evidence type="ECO:0000256" key="3">
    <source>
        <dbReference type="PROSITE-ProRule" id="PRU10133"/>
    </source>
</evidence>
<dbReference type="Gene3D" id="3.10.110.10">
    <property type="entry name" value="Ubiquitin Conjugating Enzyme"/>
    <property type="match status" value="1"/>
</dbReference>
<dbReference type="PANTHER" id="PTHR24068">
    <property type="entry name" value="UBIQUITIN-CONJUGATING ENZYME E2"/>
    <property type="match status" value="1"/>
</dbReference>
<evidence type="ECO:0000313" key="8">
    <source>
        <dbReference type="Proteomes" id="UP001303046"/>
    </source>
</evidence>
<dbReference type="InterPro" id="IPR016135">
    <property type="entry name" value="UBQ-conjugating_enzyme/RWD"/>
</dbReference>
<keyword evidence="2 4" id="KW-0833">Ubl conjugation pathway</keyword>
<evidence type="ECO:0000259" key="6">
    <source>
        <dbReference type="PROSITE" id="PS50127"/>
    </source>
</evidence>
<evidence type="ECO:0000256" key="1">
    <source>
        <dbReference type="ARBA" id="ARBA00022679"/>
    </source>
</evidence>
<evidence type="ECO:0000256" key="5">
    <source>
        <dbReference type="SAM" id="MobiDB-lite"/>
    </source>
</evidence>
<comment type="caution">
    <text evidence="7">The sequence shown here is derived from an EMBL/GenBank/DDBJ whole genome shotgun (WGS) entry which is preliminary data.</text>
</comment>
<organism evidence="7 8">
    <name type="scientific">Necator americanus</name>
    <name type="common">Human hookworm</name>
    <dbReference type="NCBI Taxonomy" id="51031"/>
    <lineage>
        <taxon>Eukaryota</taxon>
        <taxon>Metazoa</taxon>
        <taxon>Ecdysozoa</taxon>
        <taxon>Nematoda</taxon>
        <taxon>Chromadorea</taxon>
        <taxon>Rhabditida</taxon>
        <taxon>Rhabditina</taxon>
        <taxon>Rhabditomorpha</taxon>
        <taxon>Strongyloidea</taxon>
        <taxon>Ancylostomatidae</taxon>
        <taxon>Bunostominae</taxon>
        <taxon>Necator</taxon>
    </lineage>
</organism>
<dbReference type="SUPFAM" id="SSF54495">
    <property type="entry name" value="UBC-like"/>
    <property type="match status" value="1"/>
</dbReference>
<keyword evidence="1" id="KW-0808">Transferase</keyword>
<dbReference type="Proteomes" id="UP001303046">
    <property type="component" value="Unassembled WGS sequence"/>
</dbReference>
<dbReference type="Pfam" id="PF00179">
    <property type="entry name" value="UQ_con"/>
    <property type="match status" value="1"/>
</dbReference>
<keyword evidence="8" id="KW-1185">Reference proteome</keyword>
<feature type="active site" description="Glycyl thioester intermediate" evidence="3">
    <location>
        <position position="201"/>
    </location>
</feature>